<dbReference type="RefSeq" id="WP_284361862.1">
    <property type="nucleotide sequence ID" value="NZ_BSNI01000001.1"/>
</dbReference>
<evidence type="ECO:0000259" key="2">
    <source>
        <dbReference type="Pfam" id="PF07835"/>
    </source>
</evidence>
<evidence type="ECO:0000313" key="4">
    <source>
        <dbReference type="Proteomes" id="UP001161405"/>
    </source>
</evidence>
<dbReference type="Gene3D" id="1.20.5.160">
    <property type="entry name" value="Bacterial aa3 type cytochrome c oxidase subunit IV"/>
    <property type="match status" value="1"/>
</dbReference>
<name>A0ABQ5UM06_9HYPH</name>
<keyword evidence="4" id="KW-1185">Reference proteome</keyword>
<comment type="caution">
    <text evidence="3">The sequence shown here is derived from an EMBL/GenBank/DDBJ whole genome shotgun (WGS) entry which is preliminary data.</text>
</comment>
<sequence length="43" mass="4964">MSTEAEKLYEEQSKTYSGFLTLLKWSTIAIVVVLVLMYFFLVA</sequence>
<proteinExistence type="predicted"/>
<protein>
    <recommendedName>
        <fullName evidence="2">Cytochrome c oxidase subunit IV bacterial aa3 type domain-containing protein</fullName>
    </recommendedName>
</protein>
<evidence type="ECO:0000313" key="3">
    <source>
        <dbReference type="EMBL" id="GLQ16301.1"/>
    </source>
</evidence>
<dbReference type="Proteomes" id="UP001161405">
    <property type="component" value="Unassembled WGS sequence"/>
</dbReference>
<feature type="domain" description="Cytochrome c oxidase subunit IV bacterial aa3 type" evidence="2">
    <location>
        <begin position="9"/>
        <end position="41"/>
    </location>
</feature>
<keyword evidence="1" id="KW-0812">Transmembrane</keyword>
<feature type="transmembrane region" description="Helical" evidence="1">
    <location>
        <begin position="22"/>
        <end position="41"/>
    </location>
</feature>
<reference evidence="3" key="2">
    <citation type="submission" date="2023-01" db="EMBL/GenBank/DDBJ databases">
        <title>Draft genome sequence of Maritalea porphyrae strain NBRC 107169.</title>
        <authorList>
            <person name="Sun Q."/>
            <person name="Mori K."/>
        </authorList>
    </citation>
    <scope>NUCLEOTIDE SEQUENCE</scope>
    <source>
        <strain evidence="3">NBRC 107169</strain>
    </source>
</reference>
<dbReference type="EMBL" id="BSNI01000001">
    <property type="protein sequence ID" value="GLQ16301.1"/>
    <property type="molecule type" value="Genomic_DNA"/>
</dbReference>
<dbReference type="InterPro" id="IPR036596">
    <property type="entry name" value="Cyt-C_aa3_sf"/>
</dbReference>
<keyword evidence="1" id="KW-1133">Transmembrane helix</keyword>
<accession>A0ABQ5UM06</accession>
<gene>
    <name evidence="3" type="ORF">GCM10007879_05500</name>
</gene>
<dbReference type="InterPro" id="IPR012422">
    <property type="entry name" value="Cyt_c_oxidase_su4_bac-aa3"/>
</dbReference>
<dbReference type="SUPFAM" id="SSF81469">
    <property type="entry name" value="Bacterial aa3 type cytochrome c oxidase subunit IV"/>
    <property type="match status" value="1"/>
</dbReference>
<keyword evidence="1" id="KW-0472">Membrane</keyword>
<evidence type="ECO:0000256" key="1">
    <source>
        <dbReference type="SAM" id="Phobius"/>
    </source>
</evidence>
<reference evidence="3" key="1">
    <citation type="journal article" date="2014" name="Int. J. Syst. Evol. Microbiol.">
        <title>Complete genome of a new Firmicutes species belonging to the dominant human colonic microbiota ('Ruminococcus bicirculans') reveals two chromosomes and a selective capacity to utilize plant glucans.</title>
        <authorList>
            <consortium name="NISC Comparative Sequencing Program"/>
            <person name="Wegmann U."/>
            <person name="Louis P."/>
            <person name="Goesmann A."/>
            <person name="Henrissat B."/>
            <person name="Duncan S.H."/>
            <person name="Flint H.J."/>
        </authorList>
    </citation>
    <scope>NUCLEOTIDE SEQUENCE</scope>
    <source>
        <strain evidence="3">NBRC 107169</strain>
    </source>
</reference>
<dbReference type="Pfam" id="PF07835">
    <property type="entry name" value="COX4_pro_2"/>
    <property type="match status" value="1"/>
</dbReference>
<organism evidence="3 4">
    <name type="scientific">Maritalea porphyrae</name>
    <dbReference type="NCBI Taxonomy" id="880732"/>
    <lineage>
        <taxon>Bacteria</taxon>
        <taxon>Pseudomonadati</taxon>
        <taxon>Pseudomonadota</taxon>
        <taxon>Alphaproteobacteria</taxon>
        <taxon>Hyphomicrobiales</taxon>
        <taxon>Devosiaceae</taxon>
        <taxon>Maritalea</taxon>
    </lineage>
</organism>